<evidence type="ECO:0000259" key="2">
    <source>
        <dbReference type="Pfam" id="PF13392"/>
    </source>
</evidence>
<sequence>MDAHNRLPVGAVRVRRETHTVLDRAWVKTAEPNVWRKRAVLVWEAEHGPVPRGLVIHHRDRDSLNDAPANLQALTRKEHADEHRGELEAARTRKGANFAHEREIARVA</sequence>
<keyword evidence="3" id="KW-0540">Nuclease</keyword>
<evidence type="ECO:0000313" key="3">
    <source>
        <dbReference type="EMBL" id="AYM76929.1"/>
    </source>
</evidence>
<feature type="compositionally biased region" description="Basic and acidic residues" evidence="1">
    <location>
        <begin position="99"/>
        <end position="108"/>
    </location>
</feature>
<dbReference type="InterPro" id="IPR003615">
    <property type="entry name" value="HNH_nuc"/>
</dbReference>
<keyword evidence="3" id="KW-0378">Hydrolase</keyword>
<feature type="region of interest" description="Disordered" evidence="1">
    <location>
        <begin position="77"/>
        <end position="108"/>
    </location>
</feature>
<keyword evidence="4" id="KW-1185">Reference proteome</keyword>
<dbReference type="GO" id="GO:0004519">
    <property type="term" value="F:endonuclease activity"/>
    <property type="evidence" value="ECO:0007669"/>
    <property type="project" value="UniProtKB-KW"/>
</dbReference>
<dbReference type="InterPro" id="IPR044925">
    <property type="entry name" value="His-Me_finger_sf"/>
</dbReference>
<accession>A0A3G2EBX9</accession>
<feature type="domain" description="HNH nuclease" evidence="2">
    <location>
        <begin position="40"/>
        <end position="80"/>
    </location>
</feature>
<dbReference type="Pfam" id="PF13392">
    <property type="entry name" value="HNH_3"/>
    <property type="match status" value="1"/>
</dbReference>
<reference evidence="3 4" key="1">
    <citation type="submission" date="2018-10" db="EMBL/GenBank/DDBJ databases">
        <title>Effects of UV and annual dynamics of microbial communities in freshwater RAS systems.</title>
        <authorList>
            <person name="Bekkelund A.K."/>
            <person name="Hansen B.R."/>
            <person name="Stokken H."/>
            <person name="Eriksen B.F."/>
            <person name="Kashulin N.A."/>
        </authorList>
    </citation>
    <scope>NUCLEOTIDE SEQUENCE [LARGE SCALE GENOMIC DNA]</scope>
    <source>
        <strain evidence="3 4">BHSEK</strain>
    </source>
</reference>
<evidence type="ECO:0000313" key="4">
    <source>
        <dbReference type="Proteomes" id="UP000279594"/>
    </source>
</evidence>
<protein>
    <submittedName>
        <fullName evidence="3">HNH endonuclease</fullName>
    </submittedName>
</protein>
<dbReference type="AlphaFoldDB" id="A0A3G2EBX9"/>
<dbReference type="Proteomes" id="UP000279594">
    <property type="component" value="Chromosome"/>
</dbReference>
<evidence type="ECO:0000256" key="1">
    <source>
        <dbReference type="SAM" id="MobiDB-lite"/>
    </source>
</evidence>
<feature type="compositionally biased region" description="Basic and acidic residues" evidence="1">
    <location>
        <begin position="77"/>
        <end position="91"/>
    </location>
</feature>
<dbReference type="RefSeq" id="WP_121669731.1">
    <property type="nucleotide sequence ID" value="NZ_CP033019.1"/>
</dbReference>
<name>A0A3G2EBX9_9BURK</name>
<dbReference type="EMBL" id="CP033019">
    <property type="protein sequence ID" value="AYM76929.1"/>
    <property type="molecule type" value="Genomic_DNA"/>
</dbReference>
<keyword evidence="3" id="KW-0255">Endonuclease</keyword>
<dbReference type="CDD" id="cd00085">
    <property type="entry name" value="HNHc"/>
    <property type="match status" value="1"/>
</dbReference>
<organism evidence="3 4">
    <name type="scientific">Janthinobacterium agaricidamnosum</name>
    <dbReference type="NCBI Taxonomy" id="55508"/>
    <lineage>
        <taxon>Bacteria</taxon>
        <taxon>Pseudomonadati</taxon>
        <taxon>Pseudomonadota</taxon>
        <taxon>Betaproteobacteria</taxon>
        <taxon>Burkholderiales</taxon>
        <taxon>Oxalobacteraceae</taxon>
        <taxon>Janthinobacterium</taxon>
    </lineage>
</organism>
<proteinExistence type="predicted"/>
<dbReference type="SUPFAM" id="SSF54060">
    <property type="entry name" value="His-Me finger endonucleases"/>
    <property type="match status" value="1"/>
</dbReference>
<gene>
    <name evidence="3" type="ORF">D9M09_14815</name>
</gene>
<dbReference type="Gene3D" id="3.90.75.20">
    <property type="match status" value="1"/>
</dbReference>